<dbReference type="SUPFAM" id="SSF56235">
    <property type="entry name" value="N-terminal nucleophile aminohydrolases (Ntn hydrolases)"/>
    <property type="match status" value="1"/>
</dbReference>
<accession>A0A6M3JQV2</accession>
<protein>
    <recommendedName>
        <fullName evidence="2">glutamine--fructose-6-phosphate transaminase (isomerizing)</fullName>
        <ecNumber evidence="2">2.6.1.16</ecNumber>
    </recommendedName>
</protein>
<dbReference type="EMBL" id="MT141957">
    <property type="protein sequence ID" value="QJA72509.1"/>
    <property type="molecule type" value="Genomic_DNA"/>
</dbReference>
<dbReference type="CDD" id="cd00352">
    <property type="entry name" value="Gn_AT_II"/>
    <property type="match status" value="1"/>
</dbReference>
<evidence type="ECO:0000256" key="4">
    <source>
        <dbReference type="ARBA" id="ARBA00022962"/>
    </source>
</evidence>
<dbReference type="InterPro" id="IPR029055">
    <property type="entry name" value="Ntn_hydrolases_N"/>
</dbReference>
<dbReference type="Gene3D" id="3.60.20.10">
    <property type="entry name" value="Glutamine Phosphoribosylpyrophosphate, subunit 1, domain 1"/>
    <property type="match status" value="1"/>
</dbReference>
<name>A0A6M3JQV2_9ZZZZ</name>
<evidence type="ECO:0000256" key="5">
    <source>
        <dbReference type="SAM" id="MobiDB-lite"/>
    </source>
</evidence>
<comment type="catalytic activity">
    <reaction evidence="1">
        <text>D-fructose 6-phosphate + L-glutamine = D-glucosamine 6-phosphate + L-glutamate</text>
        <dbReference type="Rhea" id="RHEA:13237"/>
        <dbReference type="ChEBI" id="CHEBI:29985"/>
        <dbReference type="ChEBI" id="CHEBI:58359"/>
        <dbReference type="ChEBI" id="CHEBI:58725"/>
        <dbReference type="ChEBI" id="CHEBI:61527"/>
        <dbReference type="EC" id="2.6.1.16"/>
    </reaction>
</comment>
<dbReference type="Pfam" id="PF13522">
    <property type="entry name" value="GATase_6"/>
    <property type="match status" value="1"/>
</dbReference>
<sequence>MCGIAGFLRLNMDDKAARKLAVELLRETESRGRDATGIWTTKSARYNQDDDLGILVKSNCEASKFIEKFMLEADEFGKSTLLHCRSATNGEPEDNHNNHPVISDNWVLIHNGVMHMKRLKDYEYKGLVDSEVLLSYLETFGIRKALGAIDGSAAVAIQRLGDESIYLFRNTPPISIGLVKGKAIIFASTPQIIFDACDKVFGRFWGFPKVHVMECPKDKLVKMSPSGKPQFLAVIKDFAAPPDKLLSVTPSITRVNTQGNTGFKPKKPDSIDDDEDDDEKFVYDPTLNMWHRKKYSPFFDFAKNSDISDTIKEWS</sequence>
<dbReference type="PROSITE" id="PS51278">
    <property type="entry name" value="GATASE_TYPE_2"/>
    <property type="match status" value="1"/>
</dbReference>
<dbReference type="InterPro" id="IPR017932">
    <property type="entry name" value="GATase_2_dom"/>
</dbReference>
<dbReference type="EC" id="2.6.1.16" evidence="2"/>
<evidence type="ECO:0000256" key="3">
    <source>
        <dbReference type="ARBA" id="ARBA00022679"/>
    </source>
</evidence>
<evidence type="ECO:0000313" key="7">
    <source>
        <dbReference type="EMBL" id="QJA72509.1"/>
    </source>
</evidence>
<keyword evidence="3 7" id="KW-0808">Transferase</keyword>
<feature type="domain" description="Glutamine amidotransferase type-2" evidence="6">
    <location>
        <begin position="2"/>
        <end position="226"/>
    </location>
</feature>
<proteinExistence type="predicted"/>
<dbReference type="AlphaFoldDB" id="A0A6M3JQV2"/>
<dbReference type="PANTHER" id="PTHR10937">
    <property type="entry name" value="GLUCOSAMINE--FRUCTOSE-6-PHOSPHATE AMINOTRANSFERASE, ISOMERIZING"/>
    <property type="match status" value="1"/>
</dbReference>
<organism evidence="7">
    <name type="scientific">viral metagenome</name>
    <dbReference type="NCBI Taxonomy" id="1070528"/>
    <lineage>
        <taxon>unclassified sequences</taxon>
        <taxon>metagenomes</taxon>
        <taxon>organismal metagenomes</taxon>
    </lineage>
</organism>
<evidence type="ECO:0000259" key="6">
    <source>
        <dbReference type="PROSITE" id="PS51278"/>
    </source>
</evidence>
<evidence type="ECO:0000256" key="1">
    <source>
        <dbReference type="ARBA" id="ARBA00001031"/>
    </source>
</evidence>
<evidence type="ECO:0000256" key="2">
    <source>
        <dbReference type="ARBA" id="ARBA00012916"/>
    </source>
</evidence>
<dbReference type="GO" id="GO:0004360">
    <property type="term" value="F:glutamine-fructose-6-phosphate transaminase (isomerizing) activity"/>
    <property type="evidence" value="ECO:0007669"/>
    <property type="project" value="UniProtKB-EC"/>
</dbReference>
<feature type="region of interest" description="Disordered" evidence="5">
    <location>
        <begin position="257"/>
        <end position="278"/>
    </location>
</feature>
<gene>
    <name evidence="7" type="ORF">MM415A02742_0002</name>
</gene>
<keyword evidence="4 7" id="KW-0315">Glutamine amidotransferase</keyword>
<reference evidence="7" key="1">
    <citation type="submission" date="2020-03" db="EMBL/GenBank/DDBJ databases">
        <title>The deep terrestrial virosphere.</title>
        <authorList>
            <person name="Holmfeldt K."/>
            <person name="Nilsson E."/>
            <person name="Simone D."/>
            <person name="Lopez-Fernandez M."/>
            <person name="Wu X."/>
            <person name="de Brujin I."/>
            <person name="Lundin D."/>
            <person name="Andersson A."/>
            <person name="Bertilsson S."/>
            <person name="Dopson M."/>
        </authorList>
    </citation>
    <scope>NUCLEOTIDE SEQUENCE</scope>
    <source>
        <strain evidence="7">MM415A02742</strain>
    </source>
</reference>